<keyword evidence="5" id="KW-1185">Reference proteome</keyword>
<dbReference type="InterPro" id="IPR018976">
    <property type="entry name" value="Imelysin-like"/>
</dbReference>
<dbReference type="InterPro" id="IPR034984">
    <property type="entry name" value="Imelysin-like_IPPA"/>
</dbReference>
<dbReference type="GO" id="GO:0030313">
    <property type="term" value="C:cell envelope"/>
    <property type="evidence" value="ECO:0007669"/>
    <property type="project" value="UniProtKB-SubCell"/>
</dbReference>
<evidence type="ECO:0000313" key="4">
    <source>
        <dbReference type="EMBL" id="AWG23108.1"/>
    </source>
</evidence>
<proteinExistence type="predicted"/>
<dbReference type="OrthoDB" id="650514at2"/>
<comment type="subcellular location">
    <subcellularLocation>
        <location evidence="1">Cell envelope</location>
    </subcellularLocation>
</comment>
<organism evidence="4 5">
    <name type="scientific">Flavobacterium faecale</name>
    <dbReference type="NCBI Taxonomy" id="1355330"/>
    <lineage>
        <taxon>Bacteria</taxon>
        <taxon>Pseudomonadati</taxon>
        <taxon>Bacteroidota</taxon>
        <taxon>Flavobacteriia</taxon>
        <taxon>Flavobacteriales</taxon>
        <taxon>Flavobacteriaceae</taxon>
        <taxon>Flavobacterium</taxon>
    </lineage>
</organism>
<reference evidence="4 5" key="1">
    <citation type="submission" date="2017-04" db="EMBL/GenBank/DDBJ databases">
        <title>Compelte genome sequence of WV33.</title>
        <authorList>
            <person name="Lee P.C."/>
        </authorList>
    </citation>
    <scope>NUCLEOTIDE SEQUENCE [LARGE SCALE GENOMIC DNA]</scope>
    <source>
        <strain evidence="4 5">WV33</strain>
    </source>
</reference>
<dbReference type="InterPro" id="IPR038352">
    <property type="entry name" value="Imelysin_sf"/>
</dbReference>
<dbReference type="RefSeq" id="WP_108742012.1">
    <property type="nucleotide sequence ID" value="NZ_CP020918.1"/>
</dbReference>
<dbReference type="EMBL" id="CP020918">
    <property type="protein sequence ID" value="AWG23108.1"/>
    <property type="molecule type" value="Genomic_DNA"/>
</dbReference>
<gene>
    <name evidence="4" type="ORF">FFWV33_17025</name>
</gene>
<name>A0A2S1LHC7_9FLAO</name>
<feature type="domain" description="Imelysin-like" evidence="3">
    <location>
        <begin position="45"/>
        <end position="339"/>
    </location>
</feature>
<dbReference type="KEGG" id="ffa:FFWV33_17025"/>
<protein>
    <submittedName>
        <fullName evidence="4">Iron-regulated protein A</fullName>
    </submittedName>
</protein>
<sequence>MKKIFFLFSIIALAAACSSSDGETSTTNDGYDRKALLTHWANNIIIPSYTNYQVKLQTLTTDVNNFTATPTVATLATARASWVEAYKAFQYVAPFSFGKAEDIYFKEKSNTYPTDASGINANITAGTYDFTLISQFSKQGLPALDYVLNGLGTTDEAIVAFYTGASAANYKKYATDLVSNLKTNNDTVLNDWTGSYKNTYITNDGNTITSSVSITVNMFIKNFEKNVRAGKIGIPAGVFSGGKTLPASVEAFYKKDISKTLYTTAIQASQDFYNGKTFGSTATGPGLKAYLDFLKTVRSGQNLSDVINDQFTTIYAKVDLLNANFNTQITTDNSKMITAYDATQQNVVYMKLDMMQALKITVDYVDSDGD</sequence>
<dbReference type="CDD" id="cd14659">
    <property type="entry name" value="Imelysin-like_IPPA"/>
    <property type="match status" value="1"/>
</dbReference>
<evidence type="ECO:0000256" key="1">
    <source>
        <dbReference type="ARBA" id="ARBA00004196"/>
    </source>
</evidence>
<keyword evidence="2" id="KW-0732">Signal</keyword>
<evidence type="ECO:0000259" key="3">
    <source>
        <dbReference type="Pfam" id="PF09375"/>
    </source>
</evidence>
<dbReference type="PROSITE" id="PS51257">
    <property type="entry name" value="PROKAR_LIPOPROTEIN"/>
    <property type="match status" value="1"/>
</dbReference>
<accession>A0A2S1LHC7</accession>
<evidence type="ECO:0000256" key="2">
    <source>
        <dbReference type="ARBA" id="ARBA00022729"/>
    </source>
</evidence>
<dbReference type="Proteomes" id="UP000244527">
    <property type="component" value="Chromosome"/>
</dbReference>
<dbReference type="Pfam" id="PF09375">
    <property type="entry name" value="Peptidase_M75"/>
    <property type="match status" value="1"/>
</dbReference>
<dbReference type="Gene3D" id="1.20.1420.20">
    <property type="entry name" value="M75 peptidase, HXXE motif"/>
    <property type="match status" value="1"/>
</dbReference>
<dbReference type="AlphaFoldDB" id="A0A2S1LHC7"/>
<evidence type="ECO:0000313" key="5">
    <source>
        <dbReference type="Proteomes" id="UP000244527"/>
    </source>
</evidence>